<proteinExistence type="predicted"/>
<dbReference type="EMBL" id="JAAIVB010000012">
    <property type="protein sequence ID" value="NEX60292.1"/>
    <property type="molecule type" value="Genomic_DNA"/>
</dbReference>
<dbReference type="RefSeq" id="WP_163960790.1">
    <property type="nucleotide sequence ID" value="NZ_JAAIVB010000012.1"/>
</dbReference>
<protein>
    <recommendedName>
        <fullName evidence="3">Type 4 fimbrial biogenesis protein PilX N-terminal domain-containing protein</fullName>
    </recommendedName>
</protein>
<evidence type="ECO:0000313" key="1">
    <source>
        <dbReference type="EMBL" id="NEX60292.1"/>
    </source>
</evidence>
<keyword evidence="2" id="KW-1185">Reference proteome</keyword>
<dbReference type="AlphaFoldDB" id="A0A6B3SPF7"/>
<name>A0A6B3SPF7_9BURK</name>
<organism evidence="1 2">
    <name type="scientific">Noviherbaspirillum galbum</name>
    <dbReference type="NCBI Taxonomy" id="2709383"/>
    <lineage>
        <taxon>Bacteria</taxon>
        <taxon>Pseudomonadati</taxon>
        <taxon>Pseudomonadota</taxon>
        <taxon>Betaproteobacteria</taxon>
        <taxon>Burkholderiales</taxon>
        <taxon>Oxalobacteraceae</taxon>
        <taxon>Noviherbaspirillum</taxon>
    </lineage>
</organism>
<gene>
    <name evidence="1" type="ORF">G3574_04300</name>
</gene>
<sequence>MKRPMLKHQKGVTLMVALIMLVLLTLLALTSANLGNSSLQSVSNMQQHNDVYSAAQEAVDQAISDQFYQNPAAMITDPNCGANTKCVDVNGDGTNDIRVTLQQPVCVKAQPYIPPDLSDLQEVTCAQEQDQTGMSMERKTVNSACYDTVWEIRAQSKDMVNNATVNYVQGVAVPVSEKDVPGSCLPS</sequence>
<accession>A0A6B3SPF7</accession>
<dbReference type="Proteomes" id="UP000482155">
    <property type="component" value="Unassembled WGS sequence"/>
</dbReference>
<evidence type="ECO:0008006" key="3">
    <source>
        <dbReference type="Google" id="ProtNLM"/>
    </source>
</evidence>
<evidence type="ECO:0000313" key="2">
    <source>
        <dbReference type="Proteomes" id="UP000482155"/>
    </source>
</evidence>
<comment type="caution">
    <text evidence="1">The sequence shown here is derived from an EMBL/GenBank/DDBJ whole genome shotgun (WGS) entry which is preliminary data.</text>
</comment>
<reference evidence="1 2" key="1">
    <citation type="submission" date="2020-02" db="EMBL/GenBank/DDBJ databases">
        <authorList>
            <person name="Kim M.K."/>
        </authorList>
    </citation>
    <scope>NUCLEOTIDE SEQUENCE [LARGE SCALE GENOMIC DNA]</scope>
    <source>
        <strain evidence="1 2">17J57-3</strain>
    </source>
</reference>